<dbReference type="Gene3D" id="2.130.10.110">
    <property type="entry name" value="Clathrin heavy-chain terminal domain"/>
    <property type="match status" value="1"/>
</dbReference>
<proteinExistence type="inferred from homology"/>
<feature type="compositionally biased region" description="Basic and acidic residues" evidence="2">
    <location>
        <begin position="1905"/>
        <end position="1920"/>
    </location>
</feature>
<reference evidence="3 4" key="1">
    <citation type="journal article" date="2022" name="bioRxiv">
        <title>Genomics of Preaxostyla Flagellates Illuminates Evolutionary Transitions and the Path Towards Mitochondrial Loss.</title>
        <authorList>
            <person name="Novak L.V.F."/>
            <person name="Treitli S.C."/>
            <person name="Pyrih J."/>
            <person name="Halakuc P."/>
            <person name="Pipaliya S.V."/>
            <person name="Vacek V."/>
            <person name="Brzon O."/>
            <person name="Soukal P."/>
            <person name="Eme L."/>
            <person name="Dacks J.B."/>
            <person name="Karnkowska A."/>
            <person name="Elias M."/>
            <person name="Hampl V."/>
        </authorList>
    </citation>
    <scope>NUCLEOTIDE SEQUENCE [LARGE SCALE GENOMIC DNA]</scope>
    <source>
        <strain evidence="3">NAU3</strain>
        <tissue evidence="3">Gut</tissue>
    </source>
</reference>
<comment type="similarity">
    <text evidence="1">Belongs to the clathrin heavy chain family.</text>
</comment>
<feature type="region of interest" description="Disordered" evidence="2">
    <location>
        <begin position="577"/>
        <end position="602"/>
    </location>
</feature>
<dbReference type="InterPro" id="IPR055358">
    <property type="entry name" value="CHCR"/>
</dbReference>
<feature type="compositionally biased region" description="Basic residues" evidence="2">
    <location>
        <begin position="579"/>
        <end position="588"/>
    </location>
</feature>
<dbReference type="Proteomes" id="UP001281761">
    <property type="component" value="Unassembled WGS sequence"/>
</dbReference>
<comment type="function">
    <text evidence="1">Clathrin is the major protein of the polyhedral coat of coated pits and vesicles.</text>
</comment>
<feature type="region of interest" description="Disordered" evidence="2">
    <location>
        <begin position="1899"/>
        <end position="1933"/>
    </location>
</feature>
<keyword evidence="4" id="KW-1185">Reference proteome</keyword>
<dbReference type="Pfam" id="PF00637">
    <property type="entry name" value="Clathrin"/>
    <property type="match status" value="3"/>
</dbReference>
<name>A0ABQ9XYS7_9EUKA</name>
<dbReference type="Gene3D" id="1.25.40.10">
    <property type="entry name" value="Tetratricopeptide repeat domain"/>
    <property type="match status" value="3"/>
</dbReference>
<dbReference type="PIRSF" id="PIRSF002290">
    <property type="entry name" value="Clathrin_H_chain"/>
    <property type="match status" value="1"/>
</dbReference>
<keyword evidence="1" id="KW-0968">Cytoplasmic vesicle</keyword>
<dbReference type="Gene3D" id="1.25.40.730">
    <property type="match status" value="1"/>
</dbReference>
<feature type="region of interest" description="Disordered" evidence="2">
    <location>
        <begin position="396"/>
        <end position="423"/>
    </location>
</feature>
<sequence length="1933" mass="215772">MQTPITVSRLLDLKALVTDPSLIQPENLNLLSDSKMSCQTVIDGQNSIFILNPHDPSKRAQFQMTADAVAPHPSRSILALRAGRTVQIFDLEKTSRLKSAKIASNVEYFRWINDTTLGIVTASSVLHLNIEGKEDAVQKIEIMEDLEDCSFLNYRTTESGLWSVLFGRTQSSSGKVKGHMQLTEMKKQKRQHIACDYGELIEIKRDFDTEIETIACFVKDGQLHLHGMDKKAKFRQNVALPGFPVGDIVVGMPFSPKYGFLYVVSSSGAFWCVDVLSGTSLLALRLASTSIILASVENTGGFTAIDSEGVVQSVTINSNTILSQFTRVSPNPLAPVALSIRAELAGGEELCWEMFEKVFHEGDFKAAALIAAFSLHGVIRTAATIERFERASAAFRPSKAHSKKSKKKKDSDSESSSEEEKEAEQSPIEIYIATLMRTEKLNTVESIKLVPRMLGSASNMGKEAEKIKEMVDGGRIVCSEELGEEVERIAGDASSPALSSLLISIYSAADCAAKVLEKQIEAGETKKAVEFVVKKETENASIESLLPDILYRVCIRSPESAIKFGTQLCWLSKTGHSIKPSKKEKSKKRSSESATSEADPQSDPILAPSNLLYVLFALKLEKEATALMMDFVTKQYPQQQQIQTDYLTHLIQNRPDLSEQIINRSIFTQFDGDVVGTQAEESGLTELAAKLFVNPNDVARCVVKSVSTKTPEKTAALVHQCQTRLAPQLTPDTSIPVLVVRLLVQSREHQKLSGEIGHCLVDGKYRCASPDAVAAVFDEQNMFEAVFTVLKGVGDQESANHDSLLLFIRSCIHTHHITDSLTAISNTTTTNPTAILTLLRDECSDCMPLIVLCTKYALYSELCDVLVQRGDYQNLLEAIKYILKVNRNEPNNPAYSLIFSRLAENGAETDFIHKVMDSKDITPEWCDEEMILSAFERNDKMMHLDQWMLERIRINEASRQSGKPVQAPIVLYTSFALMCLRQLSAQSADCDSAANADTFSFHSSYFSELFVERDVNTIFGSSASSYTPYELFIFSSNLIPLFDLAFLAEQARSLTLPRAALALLYFSSSLKLVDTLPDTFRQSFSLDSSLTPANLFLQIAMDGKYHLAFSEFLMDSADQSLYLSLLTPTSASPSIDTTTRKAVLDNIITLSLPQCTDKNRIVCCCQSLLSLNEGEAVIDSLRNLVLPGVSESELKIPEKKWEERDWSYFSRSDVTTEGTTELATDRQLQNTLLICSIRTNHPSLISFIHMLSHFDPNEISKHSLRQKMIQATLDIYLHSGLYLNAMSLLVGEMSDLASAKRLCEKVNQEDCWKAYGRACMQNNDTKEAVEAFVRIGDAEDHQTVMQLCKEKNEYGLLVTFLKMAKYLNNSTINTELFIAMGIVEDLEGIKEELALGIEADFTKAGTECFLRSLFEAAELIFESDENDAMLALCEVKLGKDEAAVTHGLRSSDDRVVQTVMASCIHKNELKLAEKCAMFLVKQNQKTLLSTILFYTQRGHFKPIVECLEAVVEEGVEAMTPIATQLCILLSKHFPEQVKPFVKQHAEHLNVSETIAVFEQNEQWEELDLLFTLRQMYDNAIETVLQHPNIFVDSLIFDNIAKCTNNELIYKTFETLVSLVPAKASAFLCSVYTRIDPSRVITIARRLNVSELILEYLLFVQQKEADKKEAEEEFDSEGVWRKRKEVINSLLFTNSTAHPFQTQKSCEVMKVSLPVPSGICFNRAVNETTNTLLLSSYDVPVLIYSVMSHSCFNQISFVDKLKSTKSIQLTRLAAFILAANERFVEAVELLKELGLWGDVGRVVKLSGNAELALKTMEAVLLMKGEKNDREKKCVFGALLFELFDYLPLDRVIEWGWLNGLTEFTQPFIIQHSATTAAQVHTLQTQLDVAMQAIQALQQQIAPAASGKREREAKEERSEKKEKSKKRTERSSKGE</sequence>
<gene>
    <name evidence="3" type="ORF">BLNAU_8444</name>
</gene>
<dbReference type="InterPro" id="IPR016025">
    <property type="entry name" value="Clathrin_H-chain_N"/>
</dbReference>
<feature type="compositionally biased region" description="Basic residues" evidence="2">
    <location>
        <begin position="398"/>
        <end position="408"/>
    </location>
</feature>
<dbReference type="SUPFAM" id="SSF50989">
    <property type="entry name" value="Clathrin heavy-chain terminal domain"/>
    <property type="match status" value="1"/>
</dbReference>
<dbReference type="InterPro" id="IPR011990">
    <property type="entry name" value="TPR-like_helical_dom_sf"/>
</dbReference>
<evidence type="ECO:0000256" key="1">
    <source>
        <dbReference type="PIRNR" id="PIRNR002290"/>
    </source>
</evidence>
<feature type="compositionally biased region" description="Acidic residues" evidence="2">
    <location>
        <begin position="413"/>
        <end position="422"/>
    </location>
</feature>
<dbReference type="Pfam" id="PF13838">
    <property type="entry name" value="Clathrin_H_link"/>
    <property type="match status" value="1"/>
</dbReference>
<keyword evidence="1" id="KW-0168">Coated pit</keyword>
<dbReference type="SUPFAM" id="SSF48371">
    <property type="entry name" value="ARM repeat"/>
    <property type="match status" value="3"/>
</dbReference>
<dbReference type="InterPro" id="IPR016024">
    <property type="entry name" value="ARM-type_fold"/>
</dbReference>
<accession>A0ABQ9XYS7</accession>
<evidence type="ECO:0000313" key="3">
    <source>
        <dbReference type="EMBL" id="KAK2956604.1"/>
    </source>
</evidence>
<protein>
    <recommendedName>
        <fullName evidence="1">Clathrin heavy chain</fullName>
    </recommendedName>
</protein>
<dbReference type="EMBL" id="JARBJD010000054">
    <property type="protein sequence ID" value="KAK2956604.1"/>
    <property type="molecule type" value="Genomic_DNA"/>
</dbReference>
<comment type="caution">
    <text evidence="3">The sequence shown here is derived from an EMBL/GenBank/DDBJ whole genome shotgun (WGS) entry which is preliminary data.</text>
</comment>
<dbReference type="InterPro" id="IPR016341">
    <property type="entry name" value="Clathrin_heavy_chain"/>
</dbReference>
<organism evidence="3 4">
    <name type="scientific">Blattamonas nauphoetae</name>
    <dbReference type="NCBI Taxonomy" id="2049346"/>
    <lineage>
        <taxon>Eukaryota</taxon>
        <taxon>Metamonada</taxon>
        <taxon>Preaxostyla</taxon>
        <taxon>Oxymonadida</taxon>
        <taxon>Blattamonas</taxon>
    </lineage>
</organism>
<evidence type="ECO:0000256" key="2">
    <source>
        <dbReference type="SAM" id="MobiDB-lite"/>
    </source>
</evidence>
<keyword evidence="1" id="KW-0472">Membrane</keyword>
<dbReference type="PANTHER" id="PTHR10292">
    <property type="entry name" value="CLATHRIN HEAVY CHAIN RELATED"/>
    <property type="match status" value="1"/>
</dbReference>
<evidence type="ECO:0000313" key="4">
    <source>
        <dbReference type="Proteomes" id="UP001281761"/>
    </source>
</evidence>
<dbReference type="PANTHER" id="PTHR10292:SF1">
    <property type="entry name" value="CLATHRIN HEAVY CHAIN"/>
    <property type="match status" value="1"/>
</dbReference>
<comment type="subcellular location">
    <subcellularLocation>
        <location evidence="1">Cytoplasmic vesicle membrane</location>
        <topology evidence="1">Peripheral membrane protein</topology>
        <orientation evidence="1">Cytoplasmic side</orientation>
    </subcellularLocation>
    <subcellularLocation>
        <location evidence="1">Membrane</location>
        <location evidence="1">Coated pit</location>
        <topology evidence="1">Peripheral membrane protein</topology>
        <orientation evidence="1">Cytoplasmic side</orientation>
    </subcellularLocation>
</comment>